<feature type="transmembrane region" description="Helical" evidence="1">
    <location>
        <begin position="162"/>
        <end position="182"/>
    </location>
</feature>
<dbReference type="PIRSF" id="PIRSF033239">
    <property type="entry name" value="ExoD"/>
    <property type="match status" value="1"/>
</dbReference>
<protein>
    <submittedName>
        <fullName evidence="2">Exopolysaccharide biosynthesis protein</fullName>
    </submittedName>
</protein>
<sequence length="186" mass="20634">MLRMLRPDDDDDFVSLRTILSHVGDRSFTTVILLTALVLVSPISAIPGLPSTGMLVIVGVASQYLVGRDHLWLPAFVLNRQVQRSKLERAIEFLHGPMGWIDRRTKARLSLLTRRPIKWLIVLTIIATALPWPLLEPLPMVTSIGATAVSLLAIGLVTRDGLFVVLGFAFIGAMGTAVFQLWERVW</sequence>
<dbReference type="Proteomes" id="UP001597186">
    <property type="component" value="Unassembled WGS sequence"/>
</dbReference>
<feature type="transmembrane region" description="Helical" evidence="1">
    <location>
        <begin position="116"/>
        <end position="134"/>
    </location>
</feature>
<comment type="caution">
    <text evidence="2">The sequence shown here is derived from an EMBL/GenBank/DDBJ whole genome shotgun (WGS) entry which is preliminary data.</text>
</comment>
<keyword evidence="1" id="KW-1133">Transmembrane helix</keyword>
<feature type="transmembrane region" description="Helical" evidence="1">
    <location>
        <begin position="140"/>
        <end position="157"/>
    </location>
</feature>
<dbReference type="RefSeq" id="WP_379916240.1">
    <property type="nucleotide sequence ID" value="NZ_JBHUDD010000059.1"/>
</dbReference>
<dbReference type="PANTHER" id="PTHR41795:SF1">
    <property type="entry name" value="EXOPOLYSACCHARIDE SYNTHESIS PROTEIN"/>
    <property type="match status" value="1"/>
</dbReference>
<accession>A0ABW4EJV8</accession>
<keyword evidence="1" id="KW-0472">Membrane</keyword>
<dbReference type="PANTHER" id="PTHR41795">
    <property type="entry name" value="EXOPOLYSACCHARIDE SYNTHESIS PROTEIN"/>
    <property type="match status" value="1"/>
</dbReference>
<gene>
    <name evidence="2" type="ORF">ACFTOW_12655</name>
</gene>
<evidence type="ECO:0000256" key="1">
    <source>
        <dbReference type="SAM" id="Phobius"/>
    </source>
</evidence>
<evidence type="ECO:0000313" key="2">
    <source>
        <dbReference type="EMBL" id="MFD1510254.1"/>
    </source>
</evidence>
<organism evidence="2 3">
    <name type="scientific">Lacimonas salitolerans</name>
    <dbReference type="NCBI Taxonomy" id="1323750"/>
    <lineage>
        <taxon>Bacteria</taxon>
        <taxon>Pseudomonadati</taxon>
        <taxon>Pseudomonadota</taxon>
        <taxon>Alphaproteobacteria</taxon>
        <taxon>Rhodobacterales</taxon>
        <taxon>Paracoccaceae</taxon>
        <taxon>Lacimonas</taxon>
    </lineage>
</organism>
<evidence type="ECO:0000313" key="3">
    <source>
        <dbReference type="Proteomes" id="UP001597186"/>
    </source>
</evidence>
<proteinExistence type="predicted"/>
<keyword evidence="1" id="KW-0812">Transmembrane</keyword>
<name>A0ABW4EJV8_9RHOB</name>
<dbReference type="EMBL" id="JBHUDD010000059">
    <property type="protein sequence ID" value="MFD1510254.1"/>
    <property type="molecule type" value="Genomic_DNA"/>
</dbReference>
<dbReference type="InterPro" id="IPR010331">
    <property type="entry name" value="ExoD"/>
</dbReference>
<dbReference type="Pfam" id="PF06055">
    <property type="entry name" value="ExoD"/>
    <property type="match status" value="1"/>
</dbReference>
<reference evidence="3" key="1">
    <citation type="journal article" date="2019" name="Int. J. Syst. Evol. Microbiol.">
        <title>The Global Catalogue of Microorganisms (GCM) 10K type strain sequencing project: providing services to taxonomists for standard genome sequencing and annotation.</title>
        <authorList>
            <consortium name="The Broad Institute Genomics Platform"/>
            <consortium name="The Broad Institute Genome Sequencing Center for Infectious Disease"/>
            <person name="Wu L."/>
            <person name="Ma J."/>
        </authorList>
    </citation>
    <scope>NUCLEOTIDE SEQUENCE [LARGE SCALE GENOMIC DNA]</scope>
    <source>
        <strain evidence="3">CGMCC 1.12477</strain>
    </source>
</reference>
<keyword evidence="3" id="KW-1185">Reference proteome</keyword>
<feature type="transmembrane region" description="Helical" evidence="1">
    <location>
        <begin position="27"/>
        <end position="49"/>
    </location>
</feature>